<dbReference type="PANTHER" id="PTHR31457">
    <property type="entry name" value="METHYLMALONIC ACIDURIA AND HOMOCYSTINURIA TYPE C PROTEIN"/>
    <property type="match status" value="1"/>
</dbReference>
<keyword evidence="7" id="KW-0288">FMN</keyword>
<dbReference type="PANTHER" id="PTHR31457:SF2">
    <property type="entry name" value="CYANOCOBALAMIN REDUCTASE _ ALKYLCOBALAMIN DEALKYLASE"/>
    <property type="match status" value="1"/>
</dbReference>
<dbReference type="Pfam" id="PF16690">
    <property type="entry name" value="MMACHC"/>
    <property type="match status" value="1"/>
</dbReference>
<sequence>MFVLFASTYICEQTFSIMKINKGKNRSLLTDSNLQSVLRISTSNLTPNFDKLKYNNVDIILGNVRGHHSNLNTNIAAHVTGVAYRYTQADVLHYTWPQTKKPLEFAVHHKYGAWFTVPAVIVFPDFKLPSLLYPLPFDALPSHEPRSYILQSLHNEYRVHVFRLFAPIVEIITGTSAILDSLLLLTNCQERNFPSKICTNCGQPPLNIMDNHDEYYT</sequence>
<keyword evidence="10" id="KW-0560">Oxidoreductase</keyword>
<comment type="cofactor">
    <cofactor evidence="1">
        <name>FMN</name>
        <dbReference type="ChEBI" id="CHEBI:58210"/>
    </cofactor>
</comment>
<evidence type="ECO:0000313" key="13">
    <source>
        <dbReference type="Proteomes" id="UP001162480"/>
    </source>
</evidence>
<dbReference type="GO" id="GO:0071949">
    <property type="term" value="F:FAD binding"/>
    <property type="evidence" value="ECO:0007669"/>
    <property type="project" value="TreeGrafter"/>
</dbReference>
<organism evidence="12 13">
    <name type="scientific">Octopus vulgaris</name>
    <name type="common">Common octopus</name>
    <dbReference type="NCBI Taxonomy" id="6645"/>
    <lineage>
        <taxon>Eukaryota</taxon>
        <taxon>Metazoa</taxon>
        <taxon>Spiralia</taxon>
        <taxon>Lophotrochozoa</taxon>
        <taxon>Mollusca</taxon>
        <taxon>Cephalopoda</taxon>
        <taxon>Coleoidea</taxon>
        <taxon>Octopodiformes</taxon>
        <taxon>Octopoda</taxon>
        <taxon>Incirrata</taxon>
        <taxon>Octopodidae</taxon>
        <taxon>Octopus</taxon>
    </lineage>
</organism>
<gene>
    <name evidence="12" type="ORF">OCTVUL_1B022762</name>
</gene>
<dbReference type="GO" id="GO:0032451">
    <property type="term" value="F:demethylase activity"/>
    <property type="evidence" value="ECO:0007669"/>
    <property type="project" value="TreeGrafter"/>
</dbReference>
<dbReference type="GO" id="GO:0009235">
    <property type="term" value="P:cobalamin metabolic process"/>
    <property type="evidence" value="ECO:0007669"/>
    <property type="project" value="TreeGrafter"/>
</dbReference>
<evidence type="ECO:0000256" key="2">
    <source>
        <dbReference type="ARBA" id="ARBA00001974"/>
    </source>
</evidence>
<dbReference type="GO" id="GO:0005737">
    <property type="term" value="C:cytoplasm"/>
    <property type="evidence" value="ECO:0007669"/>
    <property type="project" value="UniProtKB-SubCell"/>
</dbReference>
<dbReference type="Proteomes" id="UP001162480">
    <property type="component" value="Chromosome 7"/>
</dbReference>
<accession>A0AA36B0L9</accession>
<keyword evidence="13" id="KW-1185">Reference proteome</keyword>
<evidence type="ECO:0000256" key="10">
    <source>
        <dbReference type="ARBA" id="ARBA00023002"/>
    </source>
</evidence>
<protein>
    <recommendedName>
        <fullName evidence="11">Cyanocobalamin reductase (cyanide-eliminating)</fullName>
    </recommendedName>
</protein>
<keyword evidence="6" id="KW-0285">Flavoprotein</keyword>
<evidence type="ECO:0000256" key="4">
    <source>
        <dbReference type="ARBA" id="ARBA00007762"/>
    </source>
</evidence>
<dbReference type="AlphaFoldDB" id="A0AA36B0L9"/>
<evidence type="ECO:0000256" key="6">
    <source>
        <dbReference type="ARBA" id="ARBA00022630"/>
    </source>
</evidence>
<dbReference type="EMBL" id="OX597820">
    <property type="protein sequence ID" value="CAI9725740.1"/>
    <property type="molecule type" value="Genomic_DNA"/>
</dbReference>
<comment type="similarity">
    <text evidence="4">Belongs to the MMACHC family.</text>
</comment>
<keyword evidence="5" id="KW-0963">Cytoplasm</keyword>
<comment type="subcellular location">
    <subcellularLocation>
        <location evidence="3">Cytoplasm</location>
    </subcellularLocation>
</comment>
<evidence type="ECO:0000256" key="5">
    <source>
        <dbReference type="ARBA" id="ARBA00022490"/>
    </source>
</evidence>
<proteinExistence type="inferred from homology"/>
<keyword evidence="9" id="KW-0521">NADP</keyword>
<evidence type="ECO:0000256" key="7">
    <source>
        <dbReference type="ARBA" id="ARBA00022643"/>
    </source>
</evidence>
<comment type="cofactor">
    <cofactor evidence="2">
        <name>FAD</name>
        <dbReference type="ChEBI" id="CHEBI:57692"/>
    </cofactor>
</comment>
<evidence type="ECO:0000313" key="12">
    <source>
        <dbReference type="EMBL" id="CAI9725740.1"/>
    </source>
</evidence>
<evidence type="ECO:0000256" key="8">
    <source>
        <dbReference type="ARBA" id="ARBA00022827"/>
    </source>
</evidence>
<evidence type="ECO:0000256" key="3">
    <source>
        <dbReference type="ARBA" id="ARBA00004496"/>
    </source>
</evidence>
<dbReference type="InterPro" id="IPR032037">
    <property type="entry name" value="MMACHC"/>
</dbReference>
<evidence type="ECO:0000256" key="9">
    <source>
        <dbReference type="ARBA" id="ARBA00022857"/>
    </source>
</evidence>
<name>A0AA36B0L9_OCTVU</name>
<keyword evidence="8" id="KW-0274">FAD</keyword>
<reference evidence="12" key="1">
    <citation type="submission" date="2023-08" db="EMBL/GenBank/DDBJ databases">
        <authorList>
            <person name="Alioto T."/>
            <person name="Alioto T."/>
            <person name="Gomez Garrido J."/>
        </authorList>
    </citation>
    <scope>NUCLEOTIDE SEQUENCE</scope>
</reference>
<evidence type="ECO:0000256" key="1">
    <source>
        <dbReference type="ARBA" id="ARBA00001917"/>
    </source>
</evidence>
<dbReference type="GO" id="GO:0033787">
    <property type="term" value="F:cyanocobalamin reductase (cyanide-eliminating) (NADP+) activity"/>
    <property type="evidence" value="ECO:0007669"/>
    <property type="project" value="TreeGrafter"/>
</dbReference>
<evidence type="ECO:0000256" key="11">
    <source>
        <dbReference type="ARBA" id="ARBA00031313"/>
    </source>
</evidence>